<dbReference type="Gene3D" id="3.40.50.10490">
    <property type="entry name" value="Glucose-6-phosphate isomerase like protein, domain 1"/>
    <property type="match status" value="1"/>
</dbReference>
<accession>A0ABT0YT15</accession>
<dbReference type="SUPFAM" id="SSF46689">
    <property type="entry name" value="Homeodomain-like"/>
    <property type="match status" value="1"/>
</dbReference>
<evidence type="ECO:0000313" key="9">
    <source>
        <dbReference type="Proteomes" id="UP001165541"/>
    </source>
</evidence>
<keyword evidence="9" id="KW-1185">Reference proteome</keyword>
<dbReference type="Gene3D" id="1.10.10.10">
    <property type="entry name" value="Winged helix-like DNA-binding domain superfamily/Winged helix DNA-binding domain"/>
    <property type="match status" value="1"/>
</dbReference>
<keyword evidence="2" id="KW-0238">DNA-binding</keyword>
<evidence type="ECO:0000256" key="2">
    <source>
        <dbReference type="ARBA" id="ARBA00023125"/>
    </source>
</evidence>
<protein>
    <submittedName>
        <fullName evidence="8">MurR/RpiR family transcriptional regulator</fullName>
    </submittedName>
</protein>
<keyword evidence="1" id="KW-0805">Transcription regulation</keyword>
<feature type="domain" description="HTH rpiR-type" evidence="6">
    <location>
        <begin position="2"/>
        <end position="78"/>
    </location>
</feature>
<dbReference type="Proteomes" id="UP001165541">
    <property type="component" value="Unassembled WGS sequence"/>
</dbReference>
<dbReference type="Pfam" id="PF01380">
    <property type="entry name" value="SIS"/>
    <property type="match status" value="1"/>
</dbReference>
<dbReference type="SUPFAM" id="SSF53697">
    <property type="entry name" value="SIS domain"/>
    <property type="match status" value="1"/>
</dbReference>
<dbReference type="Pfam" id="PF01418">
    <property type="entry name" value="HTH_6"/>
    <property type="match status" value="1"/>
</dbReference>
<dbReference type="InterPro" id="IPR000281">
    <property type="entry name" value="HTH_RpiR"/>
</dbReference>
<dbReference type="PROSITE" id="PS51071">
    <property type="entry name" value="HTH_RPIR"/>
    <property type="match status" value="1"/>
</dbReference>
<gene>
    <name evidence="8" type="ORF">M8A51_20390</name>
</gene>
<dbReference type="InterPro" id="IPR001347">
    <property type="entry name" value="SIS_dom"/>
</dbReference>
<name>A0ABT0YT15_9BURK</name>
<dbReference type="CDD" id="cd05013">
    <property type="entry name" value="SIS_RpiR"/>
    <property type="match status" value="1"/>
</dbReference>
<dbReference type="PANTHER" id="PTHR30514:SF18">
    <property type="entry name" value="RPIR-FAMILY TRANSCRIPTIONAL REGULATOR"/>
    <property type="match status" value="1"/>
</dbReference>
<keyword evidence="3" id="KW-0324">Glycolysis</keyword>
<keyword evidence="5" id="KW-1133">Transmembrane helix</keyword>
<evidence type="ECO:0000256" key="5">
    <source>
        <dbReference type="SAM" id="Phobius"/>
    </source>
</evidence>
<dbReference type="InterPro" id="IPR046348">
    <property type="entry name" value="SIS_dom_sf"/>
</dbReference>
<organism evidence="8 9">
    <name type="scientific">Caldimonas mangrovi</name>
    <dbReference type="NCBI Taxonomy" id="2944811"/>
    <lineage>
        <taxon>Bacteria</taxon>
        <taxon>Pseudomonadati</taxon>
        <taxon>Pseudomonadota</taxon>
        <taxon>Betaproteobacteria</taxon>
        <taxon>Burkholderiales</taxon>
        <taxon>Sphaerotilaceae</taxon>
        <taxon>Caldimonas</taxon>
    </lineage>
</organism>
<evidence type="ECO:0000256" key="1">
    <source>
        <dbReference type="ARBA" id="ARBA00023015"/>
    </source>
</evidence>
<sequence length="285" mass="29561">MPSIQQRITTAVSDASPSLARVGHWMSAHPIQTLSCSADEVASLTGTSVAAVNRFSRAAGFDGFAHLKASLGKELESVVDPVRKVGGARGKARGDVDIDADALQAAAAGPQVQRAAGRLLKARNVFVLGLGASSFVAGYAAHVLMPYLPQVYPLAGPGGTEVAARRLSHCAGTDVLLALSLPRYSTATVRMARFARERGTHVIAITDAAGNPLAQQADSLLLAPAQHSVMPSSALGALVVVEALASAVMRLNPDAVRIARELSEAVLAHLTTDGYIPDSNDKDET</sequence>
<dbReference type="InterPro" id="IPR035472">
    <property type="entry name" value="RpiR-like_SIS"/>
</dbReference>
<comment type="caution">
    <text evidence="8">The sequence shown here is derived from an EMBL/GenBank/DDBJ whole genome shotgun (WGS) entry which is preliminary data.</text>
</comment>
<dbReference type="InterPro" id="IPR009057">
    <property type="entry name" value="Homeodomain-like_sf"/>
</dbReference>
<evidence type="ECO:0000259" key="7">
    <source>
        <dbReference type="PROSITE" id="PS51464"/>
    </source>
</evidence>
<dbReference type="RefSeq" id="WP_251780372.1">
    <property type="nucleotide sequence ID" value="NZ_JAMKFE010000014.1"/>
</dbReference>
<dbReference type="InterPro" id="IPR047640">
    <property type="entry name" value="RpiR-like"/>
</dbReference>
<proteinExistence type="predicted"/>
<dbReference type="PROSITE" id="PS51464">
    <property type="entry name" value="SIS"/>
    <property type="match status" value="1"/>
</dbReference>
<evidence type="ECO:0000256" key="3">
    <source>
        <dbReference type="ARBA" id="ARBA00023152"/>
    </source>
</evidence>
<keyword evidence="5" id="KW-0812">Transmembrane</keyword>
<dbReference type="InterPro" id="IPR036388">
    <property type="entry name" value="WH-like_DNA-bd_sf"/>
</dbReference>
<feature type="domain" description="SIS" evidence="7">
    <location>
        <begin position="115"/>
        <end position="254"/>
    </location>
</feature>
<keyword evidence="5" id="KW-0472">Membrane</keyword>
<evidence type="ECO:0000259" key="6">
    <source>
        <dbReference type="PROSITE" id="PS51071"/>
    </source>
</evidence>
<keyword evidence="4" id="KW-0804">Transcription</keyword>
<evidence type="ECO:0000313" key="8">
    <source>
        <dbReference type="EMBL" id="MCM5681894.1"/>
    </source>
</evidence>
<dbReference type="PANTHER" id="PTHR30514">
    <property type="entry name" value="GLUCOKINASE"/>
    <property type="match status" value="1"/>
</dbReference>
<reference evidence="8" key="1">
    <citation type="submission" date="2022-05" db="EMBL/GenBank/DDBJ databases">
        <title>Schlegelella sp. nov., isolated from mangrove soil.</title>
        <authorList>
            <person name="Liu Y."/>
            <person name="Ge X."/>
            <person name="Liu W."/>
        </authorList>
    </citation>
    <scope>NUCLEOTIDE SEQUENCE</scope>
    <source>
        <strain evidence="8">S2-27</strain>
    </source>
</reference>
<evidence type="ECO:0000256" key="4">
    <source>
        <dbReference type="ARBA" id="ARBA00023163"/>
    </source>
</evidence>
<feature type="transmembrane region" description="Helical" evidence="5">
    <location>
        <begin position="125"/>
        <end position="145"/>
    </location>
</feature>
<dbReference type="EMBL" id="JAMKFE010000014">
    <property type="protein sequence ID" value="MCM5681894.1"/>
    <property type="molecule type" value="Genomic_DNA"/>
</dbReference>